<gene>
    <name evidence="1" type="ORF">FNV43_RR09616</name>
</gene>
<dbReference type="Gene3D" id="3.60.10.10">
    <property type="entry name" value="Endonuclease/exonuclease/phosphatase"/>
    <property type="match status" value="1"/>
</dbReference>
<dbReference type="InterPro" id="IPR036691">
    <property type="entry name" value="Endo/exonu/phosph_ase_sf"/>
</dbReference>
<organism evidence="1 2">
    <name type="scientific">Rhamnella rubrinervis</name>
    <dbReference type="NCBI Taxonomy" id="2594499"/>
    <lineage>
        <taxon>Eukaryota</taxon>
        <taxon>Viridiplantae</taxon>
        <taxon>Streptophyta</taxon>
        <taxon>Embryophyta</taxon>
        <taxon>Tracheophyta</taxon>
        <taxon>Spermatophyta</taxon>
        <taxon>Magnoliopsida</taxon>
        <taxon>eudicotyledons</taxon>
        <taxon>Gunneridae</taxon>
        <taxon>Pentapetalae</taxon>
        <taxon>rosids</taxon>
        <taxon>fabids</taxon>
        <taxon>Rosales</taxon>
        <taxon>Rhamnaceae</taxon>
        <taxon>rhamnoid group</taxon>
        <taxon>Rhamneae</taxon>
        <taxon>Rhamnella</taxon>
    </lineage>
</organism>
<evidence type="ECO:0008006" key="3">
    <source>
        <dbReference type="Google" id="ProtNLM"/>
    </source>
</evidence>
<name>A0A8K0HAR6_9ROSA</name>
<dbReference type="AlphaFoldDB" id="A0A8K0HAR6"/>
<keyword evidence="2" id="KW-1185">Reference proteome</keyword>
<sequence length="150" mass="17140">MDVNRFRFRAEWARGFSEGRGGGPTHAPPPSMKILLWNCRGLGRKEARLALFDLVKKWRPNDVFLSETKGTFSKLEKLCRRLKFEKFEVVDSTGQADDSPWMLIGDLNEVVECFDKLGGRELNRVGVVYKEFLPKYKRVDLTAMGGLLGK</sequence>
<dbReference type="EMBL" id="VOIH02000004">
    <property type="protein sequence ID" value="KAF3448900.1"/>
    <property type="molecule type" value="Genomic_DNA"/>
</dbReference>
<dbReference type="PANTHER" id="PTHR35218">
    <property type="entry name" value="RNASE H DOMAIN-CONTAINING PROTEIN"/>
    <property type="match status" value="1"/>
</dbReference>
<protein>
    <recommendedName>
        <fullName evidence="3">Endonuclease/exonuclease/phosphatase domain-containing protein</fullName>
    </recommendedName>
</protein>
<comment type="caution">
    <text evidence="1">The sequence shown here is derived from an EMBL/GenBank/DDBJ whole genome shotgun (WGS) entry which is preliminary data.</text>
</comment>
<dbReference type="OrthoDB" id="1194677at2759"/>
<proteinExistence type="predicted"/>
<accession>A0A8K0HAR6</accession>
<dbReference type="Proteomes" id="UP000796880">
    <property type="component" value="Unassembled WGS sequence"/>
</dbReference>
<dbReference type="SUPFAM" id="SSF56219">
    <property type="entry name" value="DNase I-like"/>
    <property type="match status" value="1"/>
</dbReference>
<reference evidence="1" key="1">
    <citation type="submission" date="2020-03" db="EMBL/GenBank/DDBJ databases">
        <title>A high-quality chromosome-level genome assembly of a woody plant with both climbing and erect habits, Rhamnella rubrinervis.</title>
        <authorList>
            <person name="Lu Z."/>
            <person name="Yang Y."/>
            <person name="Zhu X."/>
            <person name="Sun Y."/>
        </authorList>
    </citation>
    <scope>NUCLEOTIDE SEQUENCE</scope>
    <source>
        <strain evidence="1">BYM</strain>
        <tissue evidence="1">Leaf</tissue>
    </source>
</reference>
<dbReference type="PANTHER" id="PTHR35218:SF9">
    <property type="entry name" value="ENDONUCLEASE_EXONUCLEASE_PHOSPHATASE DOMAIN-CONTAINING PROTEIN"/>
    <property type="match status" value="1"/>
</dbReference>
<evidence type="ECO:0000313" key="2">
    <source>
        <dbReference type="Proteomes" id="UP000796880"/>
    </source>
</evidence>
<evidence type="ECO:0000313" key="1">
    <source>
        <dbReference type="EMBL" id="KAF3448900.1"/>
    </source>
</evidence>